<protein>
    <submittedName>
        <fullName evidence="2">Peptidase M15A</fullName>
    </submittedName>
</protein>
<dbReference type="SUPFAM" id="SSF55166">
    <property type="entry name" value="Hedgehog/DD-peptidase"/>
    <property type="match status" value="1"/>
</dbReference>
<evidence type="ECO:0000313" key="3">
    <source>
        <dbReference type="Proteomes" id="UP000008721"/>
    </source>
</evidence>
<dbReference type="Gene3D" id="3.30.1380.10">
    <property type="match status" value="1"/>
</dbReference>
<evidence type="ECO:0000259" key="1">
    <source>
        <dbReference type="Pfam" id="PF08291"/>
    </source>
</evidence>
<reference evidence="2 3" key="1">
    <citation type="journal article" date="2012" name="Stand. Genomic Sci.">
        <title>Complete genome sequence of the sulfur compounds oxidizing chemolithoautotroph Sulfuricurvum kujiense type strain (YK-1(T)).</title>
        <authorList>
            <person name="Han C."/>
            <person name="Kotsyurbenko O."/>
            <person name="Chertkov O."/>
            <person name="Held B."/>
            <person name="Lapidus A."/>
            <person name="Nolan M."/>
            <person name="Lucas S."/>
            <person name="Hammon N."/>
            <person name="Deshpande S."/>
            <person name="Cheng J.F."/>
            <person name="Tapia R."/>
            <person name="Goodwin L.A."/>
            <person name="Pitluck S."/>
            <person name="Liolios K."/>
            <person name="Pagani I."/>
            <person name="Ivanova N."/>
            <person name="Mavromatis K."/>
            <person name="Mikhailova N."/>
            <person name="Pati A."/>
            <person name="Chen A."/>
            <person name="Palaniappan K."/>
            <person name="Land M."/>
            <person name="Hauser L."/>
            <person name="Chang Y.J."/>
            <person name="Jeffries C.D."/>
            <person name="Brambilla E.M."/>
            <person name="Rohde M."/>
            <person name="Spring S."/>
            <person name="Sikorski J."/>
            <person name="Goker M."/>
            <person name="Woyke T."/>
            <person name="Bristow J."/>
            <person name="Eisen J.A."/>
            <person name="Markowitz V."/>
            <person name="Hugenholtz P."/>
            <person name="Kyrpides N.C."/>
            <person name="Klenk H.P."/>
            <person name="Detter J.C."/>
        </authorList>
    </citation>
    <scope>NUCLEOTIDE SEQUENCE [LARGE SCALE GENOMIC DNA]</scope>
    <source>
        <strain evidence="3">ATCC BAA-921 / DSM 16994 / JCM 11577 / YK-1</strain>
    </source>
</reference>
<dbReference type="eggNOG" id="COG3108">
    <property type="taxonomic scope" value="Bacteria"/>
</dbReference>
<dbReference type="InterPro" id="IPR009045">
    <property type="entry name" value="Zn_M74/Hedgehog-like"/>
</dbReference>
<dbReference type="RefSeq" id="WP_013460206.1">
    <property type="nucleotide sequence ID" value="NC_014762.1"/>
</dbReference>
<name>E4TY89_SULKY</name>
<dbReference type="OrthoDB" id="5418604at2"/>
<evidence type="ECO:0000313" key="2">
    <source>
        <dbReference type="EMBL" id="ADR34009.1"/>
    </source>
</evidence>
<accession>E4TY89</accession>
<organism evidence="2 3">
    <name type="scientific">Sulfuricurvum kujiense (strain ATCC BAA-921 / DSM 16994 / JCM 11577 / YK-1)</name>
    <dbReference type="NCBI Taxonomy" id="709032"/>
    <lineage>
        <taxon>Bacteria</taxon>
        <taxon>Pseudomonadati</taxon>
        <taxon>Campylobacterota</taxon>
        <taxon>Epsilonproteobacteria</taxon>
        <taxon>Campylobacterales</taxon>
        <taxon>Sulfurimonadaceae</taxon>
        <taxon>Sulfuricurvum</taxon>
    </lineage>
</organism>
<dbReference type="InterPro" id="IPR013230">
    <property type="entry name" value="Peptidase_M15A_C"/>
</dbReference>
<dbReference type="KEGG" id="sku:Sulku_1346"/>
<feature type="domain" description="Peptidase M15A C-terminal" evidence="1">
    <location>
        <begin position="5"/>
        <end position="108"/>
    </location>
</feature>
<gene>
    <name evidence="2" type="ordered locus">Sulku_1346</name>
</gene>
<dbReference type="STRING" id="709032.Sulku_1346"/>
<dbReference type="EMBL" id="CP002355">
    <property type="protein sequence ID" value="ADR34009.1"/>
    <property type="molecule type" value="Genomic_DNA"/>
</dbReference>
<dbReference type="Proteomes" id="UP000008721">
    <property type="component" value="Chromosome"/>
</dbReference>
<dbReference type="HOGENOM" id="CLU_124897_1_0_7"/>
<dbReference type="Pfam" id="PF08291">
    <property type="entry name" value="Peptidase_M15_3"/>
    <property type="match status" value="1"/>
</dbReference>
<dbReference type="AlphaFoldDB" id="E4TY89"/>
<keyword evidence="3" id="KW-1185">Reference proteome</keyword>
<sequence>MSKWKYFKKDEFTCKCGCGLNNISDALLDKLDEARDISGVPFSINAGTRCKKHNSDPNVKGEPDSAHLYGYAADISAKTSQQKFAIISSLLKVGFVRIGVYDTFIHADIDPKKPQNVVWDD</sequence>
<proteinExistence type="predicted"/>